<evidence type="ECO:0000313" key="1">
    <source>
        <dbReference type="EMBL" id="GBM51879.1"/>
    </source>
</evidence>
<sequence length="91" mass="10315">MPPYDSGDSQRYMKRGFGFSERSWDLEFSNAGQSVRFLFGSRLAVLPSEIETSGIFTVRPGSRAHLVGVYIELWNFIEFSSRVQVGFAKVN</sequence>
<dbReference type="Proteomes" id="UP000499080">
    <property type="component" value="Unassembled WGS sequence"/>
</dbReference>
<accession>A0A4Y2GGP1</accession>
<protein>
    <submittedName>
        <fullName evidence="1">Uncharacterized protein</fullName>
    </submittedName>
</protein>
<dbReference type="EMBL" id="BGPR01001354">
    <property type="protein sequence ID" value="GBM51879.1"/>
    <property type="molecule type" value="Genomic_DNA"/>
</dbReference>
<proteinExistence type="predicted"/>
<dbReference type="AlphaFoldDB" id="A0A4Y2GGP1"/>
<name>A0A4Y2GGP1_ARAVE</name>
<keyword evidence="2" id="KW-1185">Reference proteome</keyword>
<evidence type="ECO:0000313" key="2">
    <source>
        <dbReference type="Proteomes" id="UP000499080"/>
    </source>
</evidence>
<comment type="caution">
    <text evidence="1">The sequence shown here is derived from an EMBL/GenBank/DDBJ whole genome shotgun (WGS) entry which is preliminary data.</text>
</comment>
<organism evidence="1 2">
    <name type="scientific">Araneus ventricosus</name>
    <name type="common">Orbweaver spider</name>
    <name type="synonym">Epeira ventricosa</name>
    <dbReference type="NCBI Taxonomy" id="182803"/>
    <lineage>
        <taxon>Eukaryota</taxon>
        <taxon>Metazoa</taxon>
        <taxon>Ecdysozoa</taxon>
        <taxon>Arthropoda</taxon>
        <taxon>Chelicerata</taxon>
        <taxon>Arachnida</taxon>
        <taxon>Araneae</taxon>
        <taxon>Araneomorphae</taxon>
        <taxon>Entelegynae</taxon>
        <taxon>Araneoidea</taxon>
        <taxon>Araneidae</taxon>
        <taxon>Araneus</taxon>
    </lineage>
</organism>
<reference evidence="1 2" key="1">
    <citation type="journal article" date="2019" name="Sci. Rep.">
        <title>Orb-weaving spider Araneus ventricosus genome elucidates the spidroin gene catalogue.</title>
        <authorList>
            <person name="Kono N."/>
            <person name="Nakamura H."/>
            <person name="Ohtoshi R."/>
            <person name="Moran D.A.P."/>
            <person name="Shinohara A."/>
            <person name="Yoshida Y."/>
            <person name="Fujiwara M."/>
            <person name="Mori M."/>
            <person name="Tomita M."/>
            <person name="Arakawa K."/>
        </authorList>
    </citation>
    <scope>NUCLEOTIDE SEQUENCE [LARGE SCALE GENOMIC DNA]</scope>
</reference>
<gene>
    <name evidence="1" type="ORF">AVEN_186170_1</name>
</gene>